<dbReference type="AlphaFoldDB" id="A0A521DM77"/>
<reference evidence="2 3" key="1">
    <citation type="submission" date="2017-05" db="EMBL/GenBank/DDBJ databases">
        <authorList>
            <person name="Varghese N."/>
            <person name="Submissions S."/>
        </authorList>
    </citation>
    <scope>NUCLEOTIDE SEQUENCE [LARGE SCALE GENOMIC DNA]</scope>
    <source>
        <strain evidence="2 3">DSM 21194</strain>
    </source>
</reference>
<keyword evidence="1" id="KW-0812">Transmembrane</keyword>
<keyword evidence="3" id="KW-1185">Reference proteome</keyword>
<dbReference type="PROSITE" id="PS51257">
    <property type="entry name" value="PROKAR_LIPOPROTEIN"/>
    <property type="match status" value="1"/>
</dbReference>
<proteinExistence type="predicted"/>
<gene>
    <name evidence="2" type="ORF">SAMN06265218_11138</name>
</gene>
<feature type="transmembrane region" description="Helical" evidence="1">
    <location>
        <begin position="12"/>
        <end position="30"/>
    </location>
</feature>
<evidence type="ECO:0008006" key="4">
    <source>
        <dbReference type="Google" id="ProtNLM"/>
    </source>
</evidence>
<keyword evidence="1" id="KW-1133">Transmembrane helix</keyword>
<evidence type="ECO:0000256" key="1">
    <source>
        <dbReference type="SAM" id="Phobius"/>
    </source>
</evidence>
<keyword evidence="1" id="KW-0472">Membrane</keyword>
<dbReference type="OrthoDB" id="1118927at2"/>
<evidence type="ECO:0000313" key="3">
    <source>
        <dbReference type="Proteomes" id="UP000317593"/>
    </source>
</evidence>
<protein>
    <recommendedName>
        <fullName evidence="4">Lipocalin-like domain-containing protein</fullName>
    </recommendedName>
</protein>
<accession>A0A521DM77</accession>
<organism evidence="2 3">
    <name type="scientific">Fodinibius sediminis</name>
    <dbReference type="NCBI Taxonomy" id="1214077"/>
    <lineage>
        <taxon>Bacteria</taxon>
        <taxon>Pseudomonadati</taxon>
        <taxon>Balneolota</taxon>
        <taxon>Balneolia</taxon>
        <taxon>Balneolales</taxon>
        <taxon>Balneolaceae</taxon>
        <taxon>Fodinibius</taxon>
    </lineage>
</organism>
<dbReference type="EMBL" id="FXTH01000011">
    <property type="protein sequence ID" value="SMO72786.1"/>
    <property type="molecule type" value="Genomic_DNA"/>
</dbReference>
<sequence length="140" mass="15817">MYEKRPMNQLETLSFLLIIAIFSGCSILVSDTQTSQIVGKWEWIRSTGGVIGETVNSDSAGIANRQIVFKSNSAFSFFRGDTLVIAGTYSFHKSEGETVINYDTETGSFIDQRLRFQGEDTLILADECYDCFINYYSREE</sequence>
<evidence type="ECO:0000313" key="2">
    <source>
        <dbReference type="EMBL" id="SMO72786.1"/>
    </source>
</evidence>
<dbReference type="Proteomes" id="UP000317593">
    <property type="component" value="Unassembled WGS sequence"/>
</dbReference>
<name>A0A521DM77_9BACT</name>